<accession>A0A5C6YZ68</accession>
<evidence type="ECO:0000313" key="3">
    <source>
        <dbReference type="Proteomes" id="UP000321497"/>
    </source>
</evidence>
<reference evidence="2 3" key="1">
    <citation type="submission" date="2019-08" db="EMBL/GenBank/DDBJ databases">
        <title>Genome of Aequorivita antarctica SW49 (type strain).</title>
        <authorList>
            <person name="Bowman J.P."/>
        </authorList>
    </citation>
    <scope>NUCLEOTIDE SEQUENCE [LARGE SCALE GENOMIC DNA]</scope>
    <source>
        <strain evidence="2 3">SW49</strain>
    </source>
</reference>
<dbReference type="OrthoDB" id="9814048at2"/>
<keyword evidence="1" id="KW-0812">Transmembrane</keyword>
<keyword evidence="1" id="KW-1133">Transmembrane helix</keyword>
<sequence length="134" mass="14317">MKANVSKSIAAGIVGTIVMSLVILMAPYMGMPKMSPPAMVAGMLGMPLIVGWIMHFMIGIAYAFVYVYLFDPKVKIANTLLSGLLFGFLAFVFAKIMMTIMGMAPGEGSMVMLLMATLIGHLVFGLGVAFTARK</sequence>
<dbReference type="EMBL" id="VORT01000006">
    <property type="protein sequence ID" value="TXD73055.1"/>
    <property type="molecule type" value="Genomic_DNA"/>
</dbReference>
<dbReference type="AlphaFoldDB" id="A0A5C6YZ68"/>
<feature type="transmembrane region" description="Helical" evidence="1">
    <location>
        <begin position="81"/>
        <end position="104"/>
    </location>
</feature>
<name>A0A5C6YZ68_9FLAO</name>
<evidence type="ECO:0008006" key="4">
    <source>
        <dbReference type="Google" id="ProtNLM"/>
    </source>
</evidence>
<organism evidence="2 3">
    <name type="scientific">Aequorivita antarctica</name>
    <dbReference type="NCBI Taxonomy" id="153266"/>
    <lineage>
        <taxon>Bacteria</taxon>
        <taxon>Pseudomonadati</taxon>
        <taxon>Bacteroidota</taxon>
        <taxon>Flavobacteriia</taxon>
        <taxon>Flavobacteriales</taxon>
        <taxon>Flavobacteriaceae</taxon>
        <taxon>Aequorivita</taxon>
    </lineage>
</organism>
<feature type="transmembrane region" description="Helical" evidence="1">
    <location>
        <begin position="110"/>
        <end position="132"/>
    </location>
</feature>
<feature type="transmembrane region" description="Helical" evidence="1">
    <location>
        <begin position="49"/>
        <end position="69"/>
    </location>
</feature>
<keyword evidence="1" id="KW-0472">Membrane</keyword>
<dbReference type="InterPro" id="IPR046739">
    <property type="entry name" value="DUF6789"/>
</dbReference>
<protein>
    <recommendedName>
        <fullName evidence="4">DUF1440 domain-containing protein</fullName>
    </recommendedName>
</protein>
<dbReference type="Pfam" id="PF20587">
    <property type="entry name" value="DUF6789"/>
    <property type="match status" value="1"/>
</dbReference>
<gene>
    <name evidence="2" type="ORF">ESU54_10405</name>
</gene>
<keyword evidence="3" id="KW-1185">Reference proteome</keyword>
<evidence type="ECO:0000256" key="1">
    <source>
        <dbReference type="SAM" id="Phobius"/>
    </source>
</evidence>
<dbReference type="Proteomes" id="UP000321497">
    <property type="component" value="Unassembled WGS sequence"/>
</dbReference>
<proteinExistence type="predicted"/>
<dbReference type="RefSeq" id="WP_111845764.1">
    <property type="nucleotide sequence ID" value="NZ_UEGI01000025.1"/>
</dbReference>
<feature type="transmembrane region" description="Helical" evidence="1">
    <location>
        <begin position="9"/>
        <end position="29"/>
    </location>
</feature>
<evidence type="ECO:0000313" key="2">
    <source>
        <dbReference type="EMBL" id="TXD73055.1"/>
    </source>
</evidence>
<comment type="caution">
    <text evidence="2">The sequence shown here is derived from an EMBL/GenBank/DDBJ whole genome shotgun (WGS) entry which is preliminary data.</text>
</comment>